<dbReference type="AlphaFoldDB" id="A0A8J8GBK2"/>
<evidence type="ECO:0000313" key="10">
    <source>
        <dbReference type="EMBL" id="NSL50910.1"/>
    </source>
</evidence>
<feature type="binding site" evidence="8">
    <location>
        <position position="20"/>
    </location>
    <ligand>
        <name>GTP</name>
        <dbReference type="ChEBI" id="CHEBI:37565"/>
    </ligand>
</feature>
<dbReference type="HAMAP" id="MF_00316">
    <property type="entry name" value="MobA"/>
    <property type="match status" value="1"/>
</dbReference>
<sequence length="203" mass="23298">MQATAFILAGGKSSRMGVNKALLPIRGKRIIEVIIDELIPFFPNLFIVTNDFETYDFLKVPLIKDEFQGKGPLAGIHTGLKKSCTDFNFFVACDMPFISGKLAHHFVQICALGHYEAVVPQINDKLHPLFSVFRKKTLLKIEQYLQLDHLRVRDLLGELNVYYINEKELSNIYVGNIEKIFYNMNEPTDYEQVKSWLGIINKN</sequence>
<keyword evidence="4 8" id="KW-0547">Nucleotide-binding</keyword>
<feature type="domain" description="MobA-like NTP transferase" evidence="9">
    <location>
        <begin position="5"/>
        <end position="156"/>
    </location>
</feature>
<evidence type="ECO:0000256" key="8">
    <source>
        <dbReference type="HAMAP-Rule" id="MF_00316"/>
    </source>
</evidence>
<dbReference type="EC" id="2.7.7.77" evidence="8"/>
<dbReference type="CDD" id="cd02503">
    <property type="entry name" value="MobA"/>
    <property type="match status" value="1"/>
</dbReference>
<dbReference type="Pfam" id="PF12804">
    <property type="entry name" value="NTP_transf_3"/>
    <property type="match status" value="1"/>
</dbReference>
<dbReference type="EMBL" id="JABTTE010000003">
    <property type="protein sequence ID" value="NSL50910.1"/>
    <property type="molecule type" value="Genomic_DNA"/>
</dbReference>
<dbReference type="GO" id="GO:0006777">
    <property type="term" value="P:Mo-molybdopterin cofactor biosynthetic process"/>
    <property type="evidence" value="ECO:0007669"/>
    <property type="project" value="UniProtKB-KW"/>
</dbReference>
<feature type="binding site" evidence="8">
    <location>
        <position position="65"/>
    </location>
    <ligand>
        <name>GTP</name>
        <dbReference type="ChEBI" id="CHEBI:37565"/>
    </ligand>
</feature>
<evidence type="ECO:0000256" key="6">
    <source>
        <dbReference type="ARBA" id="ARBA00023134"/>
    </source>
</evidence>
<dbReference type="InterPro" id="IPR025877">
    <property type="entry name" value="MobA-like_NTP_Trfase"/>
</dbReference>
<evidence type="ECO:0000256" key="5">
    <source>
        <dbReference type="ARBA" id="ARBA00022842"/>
    </source>
</evidence>
<evidence type="ECO:0000259" key="9">
    <source>
        <dbReference type="Pfam" id="PF12804"/>
    </source>
</evidence>
<evidence type="ECO:0000313" key="11">
    <source>
        <dbReference type="Proteomes" id="UP000625804"/>
    </source>
</evidence>
<comment type="caution">
    <text evidence="10">The sequence shown here is derived from an EMBL/GenBank/DDBJ whole genome shotgun (WGS) entry which is preliminary data.</text>
</comment>
<comment type="similarity">
    <text evidence="8">Belongs to the MobA family.</text>
</comment>
<feature type="binding site" evidence="8">
    <location>
        <position position="94"/>
    </location>
    <ligand>
        <name>GTP</name>
        <dbReference type="ChEBI" id="CHEBI:37565"/>
    </ligand>
</feature>
<comment type="domain">
    <text evidence="8">The N-terminal domain determines nucleotide recognition and specific binding, while the C-terminal domain determines the specific binding to the target protein.</text>
</comment>
<dbReference type="InterPro" id="IPR013482">
    <property type="entry name" value="Molybde_CF_guanTrfase"/>
</dbReference>
<name>A0A8J8GBK2_9BACI</name>
<dbReference type="Proteomes" id="UP000625804">
    <property type="component" value="Unassembled WGS sequence"/>
</dbReference>
<comment type="subcellular location">
    <subcellularLocation>
        <location evidence="8">Cytoplasm</location>
    </subcellularLocation>
</comment>
<dbReference type="PANTHER" id="PTHR19136">
    <property type="entry name" value="MOLYBDENUM COFACTOR GUANYLYLTRANSFERASE"/>
    <property type="match status" value="1"/>
</dbReference>
<evidence type="ECO:0000256" key="3">
    <source>
        <dbReference type="ARBA" id="ARBA00022723"/>
    </source>
</evidence>
<evidence type="ECO:0000256" key="7">
    <source>
        <dbReference type="ARBA" id="ARBA00023150"/>
    </source>
</evidence>
<feature type="binding site" evidence="8">
    <location>
        <begin position="8"/>
        <end position="10"/>
    </location>
    <ligand>
        <name>GTP</name>
        <dbReference type="ChEBI" id="CHEBI:37565"/>
    </ligand>
</feature>
<gene>
    <name evidence="8" type="primary">mobA</name>
    <name evidence="10" type="ORF">HR057_03910</name>
</gene>
<dbReference type="SUPFAM" id="SSF53448">
    <property type="entry name" value="Nucleotide-diphospho-sugar transferases"/>
    <property type="match status" value="1"/>
</dbReference>
<comment type="cofactor">
    <cofactor evidence="8">
        <name>Mg(2+)</name>
        <dbReference type="ChEBI" id="CHEBI:18420"/>
    </cofactor>
</comment>
<keyword evidence="3 8" id="KW-0479">Metal-binding</keyword>
<keyword evidence="10" id="KW-0548">Nucleotidyltransferase</keyword>
<comment type="catalytic activity">
    <reaction evidence="8">
        <text>Mo-molybdopterin + GTP + H(+) = Mo-molybdopterin guanine dinucleotide + diphosphate</text>
        <dbReference type="Rhea" id="RHEA:34243"/>
        <dbReference type="ChEBI" id="CHEBI:15378"/>
        <dbReference type="ChEBI" id="CHEBI:33019"/>
        <dbReference type="ChEBI" id="CHEBI:37565"/>
        <dbReference type="ChEBI" id="CHEBI:71302"/>
        <dbReference type="ChEBI" id="CHEBI:71310"/>
        <dbReference type="EC" id="2.7.7.77"/>
    </reaction>
</comment>
<dbReference type="PANTHER" id="PTHR19136:SF81">
    <property type="entry name" value="MOLYBDENUM COFACTOR GUANYLYLTRANSFERASE"/>
    <property type="match status" value="1"/>
</dbReference>
<dbReference type="InterPro" id="IPR029044">
    <property type="entry name" value="Nucleotide-diphossugar_trans"/>
</dbReference>
<dbReference type="Gene3D" id="3.90.550.10">
    <property type="entry name" value="Spore Coat Polysaccharide Biosynthesis Protein SpsA, Chain A"/>
    <property type="match status" value="1"/>
</dbReference>
<keyword evidence="2 8" id="KW-0808">Transferase</keyword>
<evidence type="ECO:0000256" key="2">
    <source>
        <dbReference type="ARBA" id="ARBA00022679"/>
    </source>
</evidence>
<accession>A0A8J8GBK2</accession>
<dbReference type="RefSeq" id="WP_173730115.1">
    <property type="nucleotide sequence ID" value="NZ_JABTTE010000003.1"/>
</dbReference>
<keyword evidence="6 8" id="KW-0342">GTP-binding</keyword>
<feature type="binding site" evidence="8">
    <location>
        <position position="94"/>
    </location>
    <ligand>
        <name>Mg(2+)</name>
        <dbReference type="ChEBI" id="CHEBI:18420"/>
    </ligand>
</feature>
<comment type="function">
    <text evidence="8">Transfers a GMP moiety from GTP to Mo-molybdopterin (Mo-MPT) cofactor (Moco or molybdenum cofactor) to form Mo-molybdopterin guanine dinucleotide (Mo-MGD) cofactor.</text>
</comment>
<keyword evidence="5 8" id="KW-0460">Magnesium</keyword>
<dbReference type="GO" id="GO:0005737">
    <property type="term" value="C:cytoplasm"/>
    <property type="evidence" value="ECO:0007669"/>
    <property type="project" value="UniProtKB-SubCell"/>
</dbReference>
<evidence type="ECO:0000256" key="1">
    <source>
        <dbReference type="ARBA" id="ARBA00022490"/>
    </source>
</evidence>
<keyword evidence="11" id="KW-1185">Reference proteome</keyword>
<keyword evidence="1 8" id="KW-0963">Cytoplasm</keyword>
<reference evidence="10" key="1">
    <citation type="submission" date="2020-06" db="EMBL/GenBank/DDBJ databases">
        <title>A novel thermopfilic bacterium from Erzurum, Turkey.</title>
        <authorList>
            <person name="Adiguzel A."/>
            <person name="Ay H."/>
            <person name="Baltaci M.O."/>
        </authorList>
    </citation>
    <scope>NUCLEOTIDE SEQUENCE</scope>
    <source>
        <strain evidence="10">P2</strain>
    </source>
</reference>
<keyword evidence="7 8" id="KW-0501">Molybdenum cofactor biosynthesis</keyword>
<dbReference type="GO" id="GO:0061603">
    <property type="term" value="F:molybdenum cofactor guanylyltransferase activity"/>
    <property type="evidence" value="ECO:0007669"/>
    <property type="project" value="UniProtKB-EC"/>
</dbReference>
<proteinExistence type="inferred from homology"/>
<comment type="caution">
    <text evidence="8">Lacks conserved residue(s) required for the propagation of feature annotation.</text>
</comment>
<organism evidence="10 11">
    <name type="scientific">Calidifontibacillus erzurumensis</name>
    <dbReference type="NCBI Taxonomy" id="2741433"/>
    <lineage>
        <taxon>Bacteria</taxon>
        <taxon>Bacillati</taxon>
        <taxon>Bacillota</taxon>
        <taxon>Bacilli</taxon>
        <taxon>Bacillales</taxon>
        <taxon>Bacillaceae</taxon>
        <taxon>Calidifontibacillus/Schinkia group</taxon>
        <taxon>Calidifontibacillus</taxon>
    </lineage>
</organism>
<protein>
    <recommendedName>
        <fullName evidence="8">Probable molybdenum cofactor guanylyltransferase</fullName>
        <shortName evidence="8">MoCo guanylyltransferase</shortName>
        <ecNumber evidence="8">2.7.7.77</ecNumber>
    </recommendedName>
    <alternativeName>
        <fullName evidence="8">GTP:molybdopterin guanylyltransferase</fullName>
    </alternativeName>
    <alternativeName>
        <fullName evidence="8">Mo-MPT guanylyltransferase</fullName>
    </alternativeName>
    <alternativeName>
        <fullName evidence="8">Molybdopterin guanylyltransferase</fullName>
    </alternativeName>
    <alternativeName>
        <fullName evidence="8">Molybdopterin-guanine dinucleotide synthase</fullName>
        <shortName evidence="8">MGD synthase</shortName>
    </alternativeName>
</protein>
<dbReference type="GO" id="GO:0005525">
    <property type="term" value="F:GTP binding"/>
    <property type="evidence" value="ECO:0007669"/>
    <property type="project" value="UniProtKB-UniRule"/>
</dbReference>
<dbReference type="GO" id="GO:0046872">
    <property type="term" value="F:metal ion binding"/>
    <property type="evidence" value="ECO:0007669"/>
    <property type="project" value="UniProtKB-KW"/>
</dbReference>
<evidence type="ECO:0000256" key="4">
    <source>
        <dbReference type="ARBA" id="ARBA00022741"/>
    </source>
</evidence>